<dbReference type="Proteomes" id="UP000885771">
    <property type="component" value="Unassembled WGS sequence"/>
</dbReference>
<dbReference type="InterPro" id="IPR029039">
    <property type="entry name" value="Flavoprotein-like_sf"/>
</dbReference>
<dbReference type="Pfam" id="PF03358">
    <property type="entry name" value="FMN_red"/>
    <property type="match status" value="1"/>
</dbReference>
<dbReference type="InterPro" id="IPR005025">
    <property type="entry name" value="FMN_Rdtase-like_dom"/>
</dbReference>
<keyword evidence="4" id="KW-0560">Oxidoreductase</keyword>
<evidence type="ECO:0000256" key="3">
    <source>
        <dbReference type="ARBA" id="ARBA00022643"/>
    </source>
</evidence>
<dbReference type="GO" id="GO:0016491">
    <property type="term" value="F:oxidoreductase activity"/>
    <property type="evidence" value="ECO:0007669"/>
    <property type="project" value="UniProtKB-KW"/>
</dbReference>
<evidence type="ECO:0000256" key="4">
    <source>
        <dbReference type="ARBA" id="ARBA00023002"/>
    </source>
</evidence>
<keyword evidence="2" id="KW-0285">Flavoprotein</keyword>
<protein>
    <submittedName>
        <fullName evidence="6">NADPH-dependent oxidoreductase</fullName>
    </submittedName>
</protein>
<dbReference type="PANTHER" id="PTHR43408:SF2">
    <property type="entry name" value="FMN REDUCTASE (NADPH)"/>
    <property type="match status" value="1"/>
</dbReference>
<gene>
    <name evidence="6" type="ORF">ENJ15_05775</name>
</gene>
<dbReference type="EMBL" id="DRLI01000220">
    <property type="protein sequence ID" value="HHM02505.1"/>
    <property type="molecule type" value="Genomic_DNA"/>
</dbReference>
<keyword evidence="3" id="KW-0288">FMN</keyword>
<evidence type="ECO:0000256" key="2">
    <source>
        <dbReference type="ARBA" id="ARBA00022630"/>
    </source>
</evidence>
<name>A0A7V5RQY8_CALAY</name>
<evidence type="ECO:0000313" key="6">
    <source>
        <dbReference type="EMBL" id="HHM02505.1"/>
    </source>
</evidence>
<comment type="similarity">
    <text evidence="1">Belongs to the SsuE family.</text>
</comment>
<comment type="caution">
    <text evidence="6">The sequence shown here is derived from an EMBL/GenBank/DDBJ whole genome shotgun (WGS) entry which is preliminary data.</text>
</comment>
<dbReference type="PANTHER" id="PTHR43408">
    <property type="entry name" value="FMN REDUCTASE (NADPH)"/>
    <property type="match status" value="1"/>
</dbReference>
<dbReference type="Gene3D" id="3.40.50.360">
    <property type="match status" value="1"/>
</dbReference>
<reference evidence="6" key="1">
    <citation type="journal article" date="2020" name="mSystems">
        <title>Genome- and Community-Level Interaction Insights into Carbon Utilization and Element Cycling Functions of Hydrothermarchaeota in Hydrothermal Sediment.</title>
        <authorList>
            <person name="Zhou Z."/>
            <person name="Liu Y."/>
            <person name="Xu W."/>
            <person name="Pan J."/>
            <person name="Luo Z.H."/>
            <person name="Li M."/>
        </authorList>
    </citation>
    <scope>NUCLEOTIDE SEQUENCE [LARGE SCALE GENOMIC DNA]</scope>
    <source>
        <strain evidence="6">HyVt-460</strain>
    </source>
</reference>
<evidence type="ECO:0000256" key="1">
    <source>
        <dbReference type="ARBA" id="ARBA00005990"/>
    </source>
</evidence>
<dbReference type="InterPro" id="IPR051814">
    <property type="entry name" value="NAD(P)H-dep_FMN_reductase"/>
</dbReference>
<dbReference type="SUPFAM" id="SSF52218">
    <property type="entry name" value="Flavoproteins"/>
    <property type="match status" value="1"/>
</dbReference>
<evidence type="ECO:0000259" key="5">
    <source>
        <dbReference type="Pfam" id="PF03358"/>
    </source>
</evidence>
<organism evidence="6">
    <name type="scientific">Caldithrix abyssi</name>
    <dbReference type="NCBI Taxonomy" id="187145"/>
    <lineage>
        <taxon>Bacteria</taxon>
        <taxon>Pseudomonadati</taxon>
        <taxon>Calditrichota</taxon>
        <taxon>Calditrichia</taxon>
        <taxon>Calditrichales</taxon>
        <taxon>Calditrichaceae</taxon>
        <taxon>Caldithrix</taxon>
    </lineage>
</organism>
<feature type="domain" description="NADPH-dependent FMN reductase-like" evidence="5">
    <location>
        <begin position="2"/>
        <end position="140"/>
    </location>
</feature>
<sequence>MIILSSGLKKKSKSRALARFAYAQLNEMGVEVSFINMQDYDLPFCDAENETMHHPRVVSLREELHKADALIVATPVYNYNGNSTLKNVMELTGPAWRDKVVGFLCAAGGEKSYMSIMSLANNLMLDFRCLIIPKFVYATDRDFDAELTISPEIKKRITEQNKMALRLSRALK</sequence>
<accession>A0A7V5RQY8</accession>
<dbReference type="AlphaFoldDB" id="A0A7V5RQY8"/>
<proteinExistence type="inferred from homology"/>